<evidence type="ECO:0000313" key="3">
    <source>
        <dbReference type="Proteomes" id="UP000614610"/>
    </source>
</evidence>
<reference evidence="2" key="1">
    <citation type="submission" date="2019-06" db="EMBL/GenBank/DDBJ databases">
        <authorList>
            <person name="Palmer J.M."/>
        </authorList>
    </citation>
    <scope>NUCLEOTIDE SEQUENCE</scope>
    <source>
        <strain evidence="2">TWF679</strain>
    </source>
</reference>
<dbReference type="EMBL" id="WIWT01000071">
    <property type="protein sequence ID" value="KAF3204473.1"/>
    <property type="molecule type" value="Genomic_DNA"/>
</dbReference>
<feature type="compositionally biased region" description="Basic residues" evidence="1">
    <location>
        <begin position="81"/>
        <end position="96"/>
    </location>
</feature>
<name>A0A6G1LQM0_ORBOL</name>
<sequence>MALNARKSFKASGFRAAQRTVAEPPPRTVNTKDLQISNQPPHGSKGLEPSDASPSLVQGDLPDLDGMRKKELLQMIGELKAKKRRHLGHQSKRKSKPQNSTEGVVKLVARRKAIPSTPPAPTPSPLTATPPRTTPAPLTSPEKEPTREELFKMSDDEFHQWVVEKSRGWVVNPGSVSSSSYIDNWFHHVIYSGEQLAPDAPNEGNSVPSVEEVSPPKTQDTANLFSDNDMEAARRGYIELNGQRYDINEESLSNMKACGLYVDGLRAALYQARIEKLEVGLYQICRPSRTPWIHLMDL</sequence>
<feature type="region of interest" description="Disordered" evidence="1">
    <location>
        <begin position="200"/>
        <end position="223"/>
    </location>
</feature>
<accession>A0A6G1LQM0</accession>
<organism evidence="2 3">
    <name type="scientific">Orbilia oligospora</name>
    <name type="common">Nematode-trapping fungus</name>
    <name type="synonym">Arthrobotrys oligospora</name>
    <dbReference type="NCBI Taxonomy" id="2813651"/>
    <lineage>
        <taxon>Eukaryota</taxon>
        <taxon>Fungi</taxon>
        <taxon>Dikarya</taxon>
        <taxon>Ascomycota</taxon>
        <taxon>Pezizomycotina</taxon>
        <taxon>Orbiliomycetes</taxon>
        <taxon>Orbiliales</taxon>
        <taxon>Orbiliaceae</taxon>
        <taxon>Orbilia</taxon>
    </lineage>
</organism>
<comment type="caution">
    <text evidence="2">The sequence shown here is derived from an EMBL/GenBank/DDBJ whole genome shotgun (WGS) entry which is preliminary data.</text>
</comment>
<protein>
    <submittedName>
        <fullName evidence="2">Uncharacterized protein</fullName>
    </submittedName>
</protein>
<dbReference type="AlphaFoldDB" id="A0A6G1LQM0"/>
<dbReference type="OrthoDB" id="5365093at2759"/>
<feature type="region of interest" description="Disordered" evidence="1">
    <location>
        <begin position="1"/>
        <end position="146"/>
    </location>
</feature>
<feature type="compositionally biased region" description="Low complexity" evidence="1">
    <location>
        <begin position="125"/>
        <end position="140"/>
    </location>
</feature>
<dbReference type="Proteomes" id="UP000614610">
    <property type="component" value="Unassembled WGS sequence"/>
</dbReference>
<evidence type="ECO:0000313" key="2">
    <source>
        <dbReference type="EMBL" id="KAF3204473.1"/>
    </source>
</evidence>
<gene>
    <name evidence="2" type="ORF">TWF679_009839</name>
</gene>
<proteinExistence type="predicted"/>
<feature type="compositionally biased region" description="Polar residues" evidence="1">
    <location>
        <begin position="28"/>
        <end position="41"/>
    </location>
</feature>
<evidence type="ECO:0000256" key="1">
    <source>
        <dbReference type="SAM" id="MobiDB-lite"/>
    </source>
</evidence>